<keyword evidence="4" id="KW-1185">Reference proteome</keyword>
<evidence type="ECO:0000256" key="1">
    <source>
        <dbReference type="SAM" id="MobiDB-lite"/>
    </source>
</evidence>
<reference evidence="3" key="1">
    <citation type="submission" date="2020-11" db="EMBL/GenBank/DDBJ databases">
        <authorList>
            <person name="Tran Van P."/>
        </authorList>
    </citation>
    <scope>NUCLEOTIDE SEQUENCE</scope>
</reference>
<name>A0A7R9GFT9_9CRUS</name>
<keyword evidence="2" id="KW-0732">Signal</keyword>
<dbReference type="EMBL" id="OA884558">
    <property type="protein sequence ID" value="CAD7280969.1"/>
    <property type="molecule type" value="Genomic_DNA"/>
</dbReference>
<proteinExistence type="predicted"/>
<organism evidence="3">
    <name type="scientific">Notodromas monacha</name>
    <dbReference type="NCBI Taxonomy" id="399045"/>
    <lineage>
        <taxon>Eukaryota</taxon>
        <taxon>Metazoa</taxon>
        <taxon>Ecdysozoa</taxon>
        <taxon>Arthropoda</taxon>
        <taxon>Crustacea</taxon>
        <taxon>Oligostraca</taxon>
        <taxon>Ostracoda</taxon>
        <taxon>Podocopa</taxon>
        <taxon>Podocopida</taxon>
        <taxon>Cypridocopina</taxon>
        <taxon>Cypridoidea</taxon>
        <taxon>Cyprididae</taxon>
        <taxon>Notodromas</taxon>
    </lineage>
</organism>
<feature type="compositionally biased region" description="Low complexity" evidence="1">
    <location>
        <begin position="83"/>
        <end position="100"/>
    </location>
</feature>
<feature type="region of interest" description="Disordered" evidence="1">
    <location>
        <begin position="79"/>
        <end position="122"/>
    </location>
</feature>
<feature type="chain" id="PRO_5036210718" evidence="2">
    <location>
        <begin position="23"/>
        <end position="122"/>
    </location>
</feature>
<dbReference type="EMBL" id="CAJPEX010002521">
    <property type="protein sequence ID" value="CAG0921121.1"/>
    <property type="molecule type" value="Genomic_DNA"/>
</dbReference>
<feature type="signal peptide" evidence="2">
    <location>
        <begin position="1"/>
        <end position="22"/>
    </location>
</feature>
<evidence type="ECO:0000313" key="3">
    <source>
        <dbReference type="EMBL" id="CAD7280969.1"/>
    </source>
</evidence>
<accession>A0A7R9GFT9</accession>
<dbReference type="AlphaFoldDB" id="A0A7R9GFT9"/>
<evidence type="ECO:0000256" key="2">
    <source>
        <dbReference type="SAM" id="SignalP"/>
    </source>
</evidence>
<sequence length="122" mass="12827">MSISLASFALPILTLLVSNCASFPSIGENTVSPLTTTPSSVLTPQLPRAPLLNNSQLVDVQTTQQSGTPKIQVTNLVPLAQPTANNNNATNTNNDINSANGDSAQNRPDVLVRRKRQSSSGC</sequence>
<dbReference type="Proteomes" id="UP000678499">
    <property type="component" value="Unassembled WGS sequence"/>
</dbReference>
<feature type="compositionally biased region" description="Basic residues" evidence="1">
    <location>
        <begin position="113"/>
        <end position="122"/>
    </location>
</feature>
<gene>
    <name evidence="3" type="ORF">NMOB1V02_LOCUS8624</name>
</gene>
<evidence type="ECO:0000313" key="4">
    <source>
        <dbReference type="Proteomes" id="UP000678499"/>
    </source>
</evidence>
<protein>
    <submittedName>
        <fullName evidence="3">Uncharacterized protein</fullName>
    </submittedName>
</protein>